<protein>
    <recommendedName>
        <fullName evidence="1">PX domain-containing protein</fullName>
    </recommendedName>
</protein>
<keyword evidence="3" id="KW-1185">Reference proteome</keyword>
<dbReference type="InterPro" id="IPR040288">
    <property type="entry name" value="PXDC1"/>
</dbReference>
<dbReference type="EMBL" id="JAGTTL010000025">
    <property type="protein sequence ID" value="KAK6302282.1"/>
    <property type="molecule type" value="Genomic_DNA"/>
</dbReference>
<evidence type="ECO:0000313" key="2">
    <source>
        <dbReference type="EMBL" id="KAK6302282.1"/>
    </source>
</evidence>
<reference evidence="2 3" key="1">
    <citation type="submission" date="2021-04" db="EMBL/GenBank/DDBJ databases">
        <authorList>
            <person name="De Guttry C."/>
            <person name="Zahm M."/>
            <person name="Klopp C."/>
            <person name="Cabau C."/>
            <person name="Louis A."/>
            <person name="Berthelot C."/>
            <person name="Parey E."/>
            <person name="Roest Crollius H."/>
            <person name="Montfort J."/>
            <person name="Robinson-Rechavi M."/>
            <person name="Bucao C."/>
            <person name="Bouchez O."/>
            <person name="Gislard M."/>
            <person name="Lluch J."/>
            <person name="Milhes M."/>
            <person name="Lampietro C."/>
            <person name="Lopez Roques C."/>
            <person name="Donnadieu C."/>
            <person name="Braasch I."/>
            <person name="Desvignes T."/>
            <person name="Postlethwait J."/>
            <person name="Bobe J."/>
            <person name="Wedekind C."/>
            <person name="Guiguen Y."/>
        </authorList>
    </citation>
    <scope>NUCLEOTIDE SEQUENCE [LARGE SCALE GENOMIC DNA]</scope>
    <source>
        <strain evidence="2">Cs_M1</strain>
        <tissue evidence="2">Blood</tissue>
    </source>
</reference>
<dbReference type="Gene3D" id="3.30.1520.10">
    <property type="entry name" value="Phox-like domain"/>
    <property type="match status" value="1"/>
</dbReference>
<comment type="caution">
    <text evidence="2">The sequence shown here is derived from an EMBL/GenBank/DDBJ whole genome shotgun (WGS) entry which is preliminary data.</text>
</comment>
<evidence type="ECO:0000313" key="3">
    <source>
        <dbReference type="Proteomes" id="UP001356427"/>
    </source>
</evidence>
<sequence length="246" mass="28191">MATVAFEGTSLMNMFVQNCWVVGTQRIIGHRGKEEFIEVRTELSDRSVLYLHRTDRDLGSLLKRLMDAFPEDRGTPTQSALLDGLMRIRDAAEANYIEVRLQEVEKLLRRVVTLPIKYSRSEAVLTFFEQSPLDLMIRENNSINNMEPYYQSPVTVSDIMRCNGFCLANTETIFYDYSAPQDRHRALSVSTCTESAGFGYDTQSGFKETLDLVETASTDDSAENQETYFPNLTYYQLLTYETDILE</sequence>
<accession>A0AAN8L0A0</accession>
<name>A0AAN8L0A0_9TELE</name>
<feature type="domain" description="PX" evidence="1">
    <location>
        <begin position="1"/>
        <end position="135"/>
    </location>
</feature>
<dbReference type="GO" id="GO:0035091">
    <property type="term" value="F:phosphatidylinositol binding"/>
    <property type="evidence" value="ECO:0007669"/>
    <property type="project" value="InterPro"/>
</dbReference>
<dbReference type="PANTHER" id="PTHR31433">
    <property type="entry name" value="PX DOMAIN-CONTAINING PROTEIN 1"/>
    <property type="match status" value="1"/>
</dbReference>
<dbReference type="InterPro" id="IPR036871">
    <property type="entry name" value="PX_dom_sf"/>
</dbReference>
<dbReference type="InterPro" id="IPR001683">
    <property type="entry name" value="PX_dom"/>
</dbReference>
<organism evidence="2 3">
    <name type="scientific">Coregonus suidteri</name>
    <dbReference type="NCBI Taxonomy" id="861788"/>
    <lineage>
        <taxon>Eukaryota</taxon>
        <taxon>Metazoa</taxon>
        <taxon>Chordata</taxon>
        <taxon>Craniata</taxon>
        <taxon>Vertebrata</taxon>
        <taxon>Euteleostomi</taxon>
        <taxon>Actinopterygii</taxon>
        <taxon>Neopterygii</taxon>
        <taxon>Teleostei</taxon>
        <taxon>Protacanthopterygii</taxon>
        <taxon>Salmoniformes</taxon>
        <taxon>Salmonidae</taxon>
        <taxon>Coregoninae</taxon>
        <taxon>Coregonus</taxon>
    </lineage>
</organism>
<dbReference type="SUPFAM" id="SSF64268">
    <property type="entry name" value="PX domain"/>
    <property type="match status" value="1"/>
</dbReference>
<gene>
    <name evidence="2" type="ORF">J4Q44_G00266370</name>
</gene>
<dbReference type="PANTHER" id="PTHR31433:SF0">
    <property type="entry name" value="PX DOMAIN-CONTAINING PROTEIN 1"/>
    <property type="match status" value="1"/>
</dbReference>
<dbReference type="PROSITE" id="PS50195">
    <property type="entry name" value="PX"/>
    <property type="match status" value="1"/>
</dbReference>
<dbReference type="Proteomes" id="UP001356427">
    <property type="component" value="Unassembled WGS sequence"/>
</dbReference>
<dbReference type="AlphaFoldDB" id="A0AAN8L0A0"/>
<proteinExistence type="predicted"/>
<evidence type="ECO:0000259" key="1">
    <source>
        <dbReference type="PROSITE" id="PS50195"/>
    </source>
</evidence>